<dbReference type="RefSeq" id="WP_169711378.1">
    <property type="nucleotide sequence ID" value="NZ_LZYB01000001.1"/>
</dbReference>
<dbReference type="PATRIC" id="fig|1300349.4.peg.637"/>
<dbReference type="STRING" id="1300349.I603_0641"/>
<feature type="transmembrane region" description="Helical" evidence="1">
    <location>
        <begin position="7"/>
        <end position="25"/>
    </location>
</feature>
<dbReference type="Proteomes" id="UP000092484">
    <property type="component" value="Unassembled WGS sequence"/>
</dbReference>
<reference evidence="2 3" key="1">
    <citation type="submission" date="2016-06" db="EMBL/GenBank/DDBJ databases">
        <title>Genome sequence of Porphyrobacter dokdonensis DSW-74.</title>
        <authorList>
            <person name="Kim J.F."/>
            <person name="Song J.Y."/>
        </authorList>
    </citation>
    <scope>NUCLEOTIDE SEQUENCE [LARGE SCALE GENOMIC DNA]</scope>
    <source>
        <strain evidence="2 3">DSW-74</strain>
    </source>
</reference>
<organism evidence="2 3">
    <name type="scientific">Erythrobacter dokdonensis DSW-74</name>
    <dbReference type="NCBI Taxonomy" id="1300349"/>
    <lineage>
        <taxon>Bacteria</taxon>
        <taxon>Pseudomonadati</taxon>
        <taxon>Pseudomonadota</taxon>
        <taxon>Alphaproteobacteria</taxon>
        <taxon>Sphingomonadales</taxon>
        <taxon>Erythrobacteraceae</taxon>
        <taxon>Erythrobacter/Porphyrobacter group</taxon>
        <taxon>Erythrobacter</taxon>
    </lineage>
</organism>
<dbReference type="AlphaFoldDB" id="A0A1A7BMX0"/>
<dbReference type="EMBL" id="LZYB01000001">
    <property type="protein sequence ID" value="OBV12510.1"/>
    <property type="molecule type" value="Genomic_DNA"/>
</dbReference>
<name>A0A1A7BMX0_9SPHN</name>
<accession>A0A1A7BMX0</accession>
<protein>
    <submittedName>
        <fullName evidence="2">Uncharacterized protein</fullName>
    </submittedName>
</protein>
<evidence type="ECO:0000313" key="2">
    <source>
        <dbReference type="EMBL" id="OBV12510.1"/>
    </source>
</evidence>
<keyword evidence="3" id="KW-1185">Reference proteome</keyword>
<feature type="transmembrane region" description="Helical" evidence="1">
    <location>
        <begin position="31"/>
        <end position="50"/>
    </location>
</feature>
<gene>
    <name evidence="2" type="ORF">I603_0641</name>
</gene>
<comment type="caution">
    <text evidence="2">The sequence shown here is derived from an EMBL/GenBank/DDBJ whole genome shotgun (WGS) entry which is preliminary data.</text>
</comment>
<sequence>MGNKAQIGGGLIGLMFLGLAVFEFLSGDSWVVWAILGFLFGGFGAACRLLKGRDRS</sequence>
<keyword evidence="1" id="KW-0812">Transmembrane</keyword>
<keyword evidence="1" id="KW-1133">Transmembrane helix</keyword>
<proteinExistence type="predicted"/>
<keyword evidence="1" id="KW-0472">Membrane</keyword>
<evidence type="ECO:0000313" key="3">
    <source>
        <dbReference type="Proteomes" id="UP000092484"/>
    </source>
</evidence>
<evidence type="ECO:0000256" key="1">
    <source>
        <dbReference type="SAM" id="Phobius"/>
    </source>
</evidence>